<proteinExistence type="predicted"/>
<dbReference type="Pfam" id="PF18962">
    <property type="entry name" value="Por_Secre_tail"/>
    <property type="match status" value="1"/>
</dbReference>
<sequence>MKNLSVAFVLTVCLFIPLATIAQIQISFPTTRAVFQRNNANQATIRVSGYYTTPITRVEARLIARDGVGSSTDWRTIQGNPTGGVFAGDLAGQGGWYNLEVRGMSGDQQVGTAQVERVGIGEVFVIAGQSNAQGVHQSAPNPGNDLVNCVNYRYPDNGFPNDPPKPEFTRLDNSPGFTIAPRGTGSWCWGQLGDILVKRLRVPVMFFNAAFTGTAVQNWSQSAPDGGIAYGVYNGDPYPARQPYINLKIALQYYANTLGCRAVLWHQGEADNLIKSQQSFYVSQLQIVISQSRQDFGRNVPWMVARATYGDYIGLSNPTIIAAQNQVIASTANVFAGPNTDNIQVPRLRPPLNDIEGVHFDNDGLVEVANAWNNSMTDAFFQQANPIGPAAAPTLSVACASNNNLTVTVNGDFPTVQWTSGETGRSITRGAGLYQAKIKDALGNTYFSGQVRISDAPVAAVADNRPPSICIGSSLALTANYDNVSWFRGGDNTGTTSRTFSTSTAGAYSVRYADVSGCTFTSNTINLSVNPLPATPTVANERPTTFCQGDNTVLRASSDNVQYNWSSGQRDKAITVGTSGNYFLTVTDQNGCTSFASNTIAVTANPVPAKPTVTTNGPTTFCADRNVTLTSQENTAYTWSNGQTTRAITVNQSGNYSLQVRNQFGCASVNSDIITVSVNPLPPTPTVTAAGPTTFCEGNRVTLNSTSPFEVVWASGQTDKSITVSSSGNYAVQARDQNGCLSPYSPIIVVRANPLPATPTILTNKPSTICEGDRITLRVDGPFTVFWSTGDSTASITTGQPGGYSARVRDVNGCISAQAGSLTVATRPLPPAPSINQIGTYTLEAVSSTNGTEFRWRRDADSLAVQTGIIKANQAGNYTARASIVYSNSLTCFSLPSAPLSFTIDLSNGGVSIYPNPSPDKRVVLETLENHSNVSVTLYSLTGQLISTYRVPLFDERKQLELTGVPSGSYVLRLQAADLDVSKRIILGL</sequence>
<dbReference type="InterPro" id="IPR036514">
    <property type="entry name" value="SGNH_hydro_sf"/>
</dbReference>
<evidence type="ECO:0000313" key="5">
    <source>
        <dbReference type="Proteomes" id="UP000290407"/>
    </source>
</evidence>
<dbReference type="Proteomes" id="UP000290407">
    <property type="component" value="Unassembled WGS sequence"/>
</dbReference>
<gene>
    <name evidence="4" type="ORF">EQG79_18725</name>
</gene>
<evidence type="ECO:0000259" key="2">
    <source>
        <dbReference type="Pfam" id="PF03629"/>
    </source>
</evidence>
<evidence type="ECO:0000313" key="4">
    <source>
        <dbReference type="EMBL" id="RYC68397.1"/>
    </source>
</evidence>
<accession>A0A4Q2UGE6</accession>
<dbReference type="NCBIfam" id="TIGR04183">
    <property type="entry name" value="Por_Secre_tail"/>
    <property type="match status" value="1"/>
</dbReference>
<keyword evidence="1" id="KW-0378">Hydrolase</keyword>
<dbReference type="AlphaFoldDB" id="A0A4Q2UGE6"/>
<dbReference type="EMBL" id="SBLB01000005">
    <property type="protein sequence ID" value="RYC68397.1"/>
    <property type="molecule type" value="Genomic_DNA"/>
</dbReference>
<dbReference type="Gene3D" id="3.40.50.1110">
    <property type="entry name" value="SGNH hydrolase"/>
    <property type="match status" value="1"/>
</dbReference>
<protein>
    <submittedName>
        <fullName evidence="4">T9SS type A sorting domain-containing protein</fullName>
    </submittedName>
</protein>
<organism evidence="4 5">
    <name type="scientific">Spirosoma sordidisoli</name>
    <dbReference type="NCBI Taxonomy" id="2502893"/>
    <lineage>
        <taxon>Bacteria</taxon>
        <taxon>Pseudomonadati</taxon>
        <taxon>Bacteroidota</taxon>
        <taxon>Cytophagia</taxon>
        <taxon>Cytophagales</taxon>
        <taxon>Cytophagaceae</taxon>
        <taxon>Spirosoma</taxon>
    </lineage>
</organism>
<evidence type="ECO:0000256" key="1">
    <source>
        <dbReference type="ARBA" id="ARBA00022801"/>
    </source>
</evidence>
<dbReference type="SUPFAM" id="SSF52266">
    <property type="entry name" value="SGNH hydrolase"/>
    <property type="match status" value="1"/>
</dbReference>
<comment type="caution">
    <text evidence="4">The sequence shown here is derived from an EMBL/GenBank/DDBJ whole genome shotgun (WGS) entry which is preliminary data.</text>
</comment>
<dbReference type="Pfam" id="PF03629">
    <property type="entry name" value="SASA"/>
    <property type="match status" value="1"/>
</dbReference>
<dbReference type="RefSeq" id="WP_077923068.1">
    <property type="nucleotide sequence ID" value="NZ_SBLB01000005.1"/>
</dbReference>
<evidence type="ECO:0000259" key="3">
    <source>
        <dbReference type="Pfam" id="PF18962"/>
    </source>
</evidence>
<dbReference type="GO" id="GO:0016788">
    <property type="term" value="F:hydrolase activity, acting on ester bonds"/>
    <property type="evidence" value="ECO:0007669"/>
    <property type="project" value="UniProtKB-ARBA"/>
</dbReference>
<keyword evidence="5" id="KW-1185">Reference proteome</keyword>
<dbReference type="InterPro" id="IPR005181">
    <property type="entry name" value="SASA"/>
</dbReference>
<dbReference type="InterPro" id="IPR026444">
    <property type="entry name" value="Secre_tail"/>
</dbReference>
<name>A0A4Q2UGE6_9BACT</name>
<reference evidence="4 5" key="1">
    <citation type="submission" date="2019-01" db="EMBL/GenBank/DDBJ databases">
        <title>Spirosoma flava sp. nov., a propanil-degrading bacterium isolated from herbicide-contaminated soil.</title>
        <authorList>
            <person name="Zhang L."/>
            <person name="Jiang J.-D."/>
        </authorList>
    </citation>
    <scope>NUCLEOTIDE SEQUENCE [LARGE SCALE GENOMIC DNA]</scope>
    <source>
        <strain evidence="4 5">TY50</strain>
    </source>
</reference>
<feature type="domain" description="Sialate O-acetylesterase" evidence="2">
    <location>
        <begin position="203"/>
        <end position="370"/>
    </location>
</feature>
<feature type="domain" description="Secretion system C-terminal sorting" evidence="3">
    <location>
        <begin position="913"/>
        <end position="986"/>
    </location>
</feature>